<dbReference type="PRINTS" id="PR01483">
    <property type="entry name" value="FASYNTHASE"/>
</dbReference>
<evidence type="ECO:0000313" key="3">
    <source>
        <dbReference type="Proteomes" id="UP000265882"/>
    </source>
</evidence>
<proteinExistence type="predicted"/>
<dbReference type="InterPro" id="IPR029069">
    <property type="entry name" value="HotDog_dom_sf"/>
</dbReference>
<reference evidence="2 3" key="1">
    <citation type="journal article" date="2017" name="ISME J.">
        <title>Energy and carbon metabolisms in a deep terrestrial subsurface fluid microbial community.</title>
        <authorList>
            <person name="Momper L."/>
            <person name="Jungbluth S.P."/>
            <person name="Lee M.D."/>
            <person name="Amend J.P."/>
        </authorList>
    </citation>
    <scope>NUCLEOTIDE SEQUENCE [LARGE SCALE GENOMIC DNA]</scope>
    <source>
        <strain evidence="2">SURF_5</strain>
    </source>
</reference>
<evidence type="ECO:0000259" key="1">
    <source>
        <dbReference type="Pfam" id="PF01575"/>
    </source>
</evidence>
<evidence type="ECO:0000313" key="2">
    <source>
        <dbReference type="EMBL" id="RJP26916.1"/>
    </source>
</evidence>
<dbReference type="AlphaFoldDB" id="A0A3A4P8R3"/>
<dbReference type="GO" id="GO:0004312">
    <property type="term" value="F:fatty acid synthase activity"/>
    <property type="evidence" value="ECO:0007669"/>
    <property type="project" value="InterPro"/>
</dbReference>
<dbReference type="GO" id="GO:0005835">
    <property type="term" value="C:fatty acid synthase complex"/>
    <property type="evidence" value="ECO:0007669"/>
    <property type="project" value="InterPro"/>
</dbReference>
<dbReference type="Gene3D" id="3.10.129.10">
    <property type="entry name" value="Hotdog Thioesterase"/>
    <property type="match status" value="1"/>
</dbReference>
<feature type="domain" description="MaoC-like" evidence="1">
    <location>
        <begin position="21"/>
        <end position="112"/>
    </location>
</feature>
<dbReference type="Pfam" id="PF01575">
    <property type="entry name" value="MaoC_dehydratas"/>
    <property type="match status" value="1"/>
</dbReference>
<comment type="caution">
    <text evidence="2">The sequence shown here is derived from an EMBL/GenBank/DDBJ whole genome shotgun (WGS) entry which is preliminary data.</text>
</comment>
<protein>
    <submittedName>
        <fullName evidence="2">Dehydratase</fullName>
    </submittedName>
</protein>
<dbReference type="PANTHER" id="PTHR43841:SF3">
    <property type="entry name" value="(3R)-HYDROXYACYL-ACP DEHYDRATASE SUBUNIT HADB"/>
    <property type="match status" value="1"/>
</dbReference>
<dbReference type="InterPro" id="IPR003965">
    <property type="entry name" value="Fatty_acid_synthase"/>
</dbReference>
<organism evidence="2 3">
    <name type="scientific">Abyssobacteria bacterium (strain SURF_5)</name>
    <dbReference type="NCBI Taxonomy" id="2093360"/>
    <lineage>
        <taxon>Bacteria</taxon>
        <taxon>Pseudomonadati</taxon>
        <taxon>Candidatus Hydrogenedentota</taxon>
        <taxon>Candidatus Abyssobacteria</taxon>
    </lineage>
</organism>
<dbReference type="Proteomes" id="UP000265882">
    <property type="component" value="Unassembled WGS sequence"/>
</dbReference>
<accession>A0A3A4P8R3</accession>
<gene>
    <name evidence="2" type="ORF">C4520_00035</name>
</gene>
<dbReference type="GO" id="GO:0006633">
    <property type="term" value="P:fatty acid biosynthetic process"/>
    <property type="evidence" value="ECO:0007669"/>
    <property type="project" value="InterPro"/>
</dbReference>
<dbReference type="EMBL" id="QZKU01000001">
    <property type="protein sequence ID" value="RJP26916.1"/>
    <property type="molecule type" value="Genomic_DNA"/>
</dbReference>
<name>A0A3A4P8R3_ABYX5</name>
<dbReference type="InterPro" id="IPR002539">
    <property type="entry name" value="MaoC-like_dom"/>
</dbReference>
<sequence length="145" mass="15618">MAGQTVYFDDVNVGDEIPSLAKDPITEVQLVKYAGASGDFNPIHTVHHYAEKAGLGGVIAHGMLSMGFVGQHVTRWMGEAGELKRLKVRFAAMTRPGDVITLKGKILGKRETGGDSLVDCELWAEKQDGTRTVAANATVALPRRK</sequence>
<dbReference type="PANTHER" id="PTHR43841">
    <property type="entry name" value="3-HYDROXYACYL-THIOESTER DEHYDRATASE HTDX-RELATED"/>
    <property type="match status" value="1"/>
</dbReference>
<dbReference type="SUPFAM" id="SSF54637">
    <property type="entry name" value="Thioesterase/thiol ester dehydrase-isomerase"/>
    <property type="match status" value="1"/>
</dbReference>